<comment type="caution">
    <text evidence="1">The sequence shown here is derived from an EMBL/GenBank/DDBJ whole genome shotgun (WGS) entry which is preliminary data.</text>
</comment>
<organism evidence="1 2">
    <name type="scientific">Bifidobacterium adolescentis L2-32</name>
    <dbReference type="NCBI Taxonomy" id="411481"/>
    <lineage>
        <taxon>Bacteria</taxon>
        <taxon>Bacillati</taxon>
        <taxon>Actinomycetota</taxon>
        <taxon>Actinomycetes</taxon>
        <taxon>Bifidobacteriales</taxon>
        <taxon>Bifidobacteriaceae</taxon>
        <taxon>Bifidobacterium</taxon>
    </lineage>
</organism>
<evidence type="ECO:0000313" key="1">
    <source>
        <dbReference type="EMBL" id="EDN84137.1"/>
    </source>
</evidence>
<protein>
    <submittedName>
        <fullName evidence="1">Uncharacterized protein</fullName>
    </submittedName>
</protein>
<name>A7A5F4_BIFAD</name>
<dbReference type="EMBL" id="AAXD02000018">
    <property type="protein sequence ID" value="EDN84137.1"/>
    <property type="molecule type" value="Genomic_DNA"/>
</dbReference>
<sequence length="37" mass="3996">MSVPVVAVVAMAWLWPCRGRRALGVVASLDMAVVTWP</sequence>
<gene>
    <name evidence="1" type="ORF">BIFADO_01070</name>
</gene>
<dbReference type="AlphaFoldDB" id="A7A5F4"/>
<accession>A7A5F4</accession>
<dbReference type="Proteomes" id="UP000003773">
    <property type="component" value="Unassembled WGS sequence"/>
</dbReference>
<evidence type="ECO:0000313" key="2">
    <source>
        <dbReference type="Proteomes" id="UP000003773"/>
    </source>
</evidence>
<reference evidence="1 2" key="2">
    <citation type="submission" date="2007-05" db="EMBL/GenBank/DDBJ databases">
        <title>Draft genome sequence of Bifidobacterium adolescentis (L2-32).</title>
        <authorList>
            <person name="Sudarsanam P."/>
            <person name="Ley R."/>
            <person name="Guruge J."/>
            <person name="Turnbaugh P.J."/>
            <person name="Mahowald M."/>
            <person name="Liep D."/>
            <person name="Gordon J."/>
        </authorList>
    </citation>
    <scope>NUCLEOTIDE SEQUENCE [LARGE SCALE GENOMIC DNA]</scope>
    <source>
        <strain evidence="1 2">L2-32</strain>
    </source>
</reference>
<dbReference type="HOGENOM" id="CLU_3340718_0_0_11"/>
<reference evidence="1 2" key="1">
    <citation type="submission" date="2007-04" db="EMBL/GenBank/DDBJ databases">
        <authorList>
            <person name="Fulton L."/>
            <person name="Clifton S."/>
            <person name="Fulton B."/>
            <person name="Xu J."/>
            <person name="Minx P."/>
            <person name="Pepin K.H."/>
            <person name="Johnson M."/>
            <person name="Thiruvilangam P."/>
            <person name="Bhonagiri V."/>
            <person name="Nash W.E."/>
            <person name="Mardis E.R."/>
            <person name="Wilson R.K."/>
        </authorList>
    </citation>
    <scope>NUCLEOTIDE SEQUENCE [LARGE SCALE GENOMIC DNA]</scope>
    <source>
        <strain evidence="1 2">L2-32</strain>
    </source>
</reference>
<proteinExistence type="predicted"/>